<reference evidence="2" key="1">
    <citation type="journal article" date="2014" name="Int. J. Syst. Evol. Microbiol.">
        <title>Complete genome sequence of Corynebacterium casei LMG S-19264T (=DSM 44701T), isolated from a smear-ripened cheese.</title>
        <authorList>
            <consortium name="US DOE Joint Genome Institute (JGI-PGF)"/>
            <person name="Walter F."/>
            <person name="Albersmeier A."/>
            <person name="Kalinowski J."/>
            <person name="Ruckert C."/>
        </authorList>
    </citation>
    <scope>NUCLEOTIDE SEQUENCE</scope>
    <source>
        <strain evidence="2">CGMCC 1.16067</strain>
    </source>
</reference>
<feature type="transmembrane region" description="Helical" evidence="1">
    <location>
        <begin position="52"/>
        <end position="75"/>
    </location>
</feature>
<feature type="transmembrane region" description="Helical" evidence="1">
    <location>
        <begin position="87"/>
        <end position="111"/>
    </location>
</feature>
<dbReference type="Proteomes" id="UP000649179">
    <property type="component" value="Unassembled WGS sequence"/>
</dbReference>
<evidence type="ECO:0008006" key="4">
    <source>
        <dbReference type="Google" id="ProtNLM"/>
    </source>
</evidence>
<gene>
    <name evidence="2" type="ORF">GCM10011519_05580</name>
</gene>
<evidence type="ECO:0000313" key="2">
    <source>
        <dbReference type="EMBL" id="GGF35012.1"/>
    </source>
</evidence>
<organism evidence="2 3">
    <name type="scientific">Marmoricola endophyticus</name>
    <dbReference type="NCBI Taxonomy" id="2040280"/>
    <lineage>
        <taxon>Bacteria</taxon>
        <taxon>Bacillati</taxon>
        <taxon>Actinomycetota</taxon>
        <taxon>Actinomycetes</taxon>
        <taxon>Propionibacteriales</taxon>
        <taxon>Nocardioidaceae</taxon>
        <taxon>Marmoricola</taxon>
    </lineage>
</organism>
<reference evidence="2" key="2">
    <citation type="submission" date="2020-09" db="EMBL/GenBank/DDBJ databases">
        <authorList>
            <person name="Sun Q."/>
            <person name="Zhou Y."/>
        </authorList>
    </citation>
    <scope>NUCLEOTIDE SEQUENCE</scope>
    <source>
        <strain evidence="2">CGMCC 1.16067</strain>
    </source>
</reference>
<protein>
    <recommendedName>
        <fullName evidence="4">DUF3995 domain-containing protein</fullName>
    </recommendedName>
</protein>
<dbReference type="Pfam" id="PF13160">
    <property type="entry name" value="DUF3995"/>
    <property type="match status" value="1"/>
</dbReference>
<evidence type="ECO:0000313" key="3">
    <source>
        <dbReference type="Proteomes" id="UP000649179"/>
    </source>
</evidence>
<dbReference type="InterPro" id="IPR025058">
    <property type="entry name" value="DUF3995"/>
</dbReference>
<proteinExistence type="predicted"/>
<evidence type="ECO:0000256" key="1">
    <source>
        <dbReference type="SAM" id="Phobius"/>
    </source>
</evidence>
<keyword evidence="1" id="KW-0472">Membrane</keyword>
<sequence>MERHIPTRASWAAPCAALWCATFAGLHLFWAFGGSAGLASSAGRDLAARRPTWFVVFGLYGVALVLLVGVGLIATASATQLGRWRRLVVALLSVVGLLLLLRGVGLELALAANVGGIRAQVGPTEVHWSQILWNPWFALGGASFIVASLQLRRCPYDPAASR</sequence>
<feature type="transmembrane region" description="Helical" evidence="1">
    <location>
        <begin position="131"/>
        <end position="151"/>
    </location>
</feature>
<keyword evidence="1" id="KW-1133">Transmembrane helix</keyword>
<keyword evidence="3" id="KW-1185">Reference proteome</keyword>
<dbReference type="EMBL" id="BMKQ01000001">
    <property type="protein sequence ID" value="GGF35012.1"/>
    <property type="molecule type" value="Genomic_DNA"/>
</dbReference>
<dbReference type="RefSeq" id="WP_188778022.1">
    <property type="nucleotide sequence ID" value="NZ_BMKQ01000001.1"/>
</dbReference>
<comment type="caution">
    <text evidence="2">The sequence shown here is derived from an EMBL/GenBank/DDBJ whole genome shotgun (WGS) entry which is preliminary data.</text>
</comment>
<feature type="transmembrane region" description="Helical" evidence="1">
    <location>
        <begin position="12"/>
        <end position="32"/>
    </location>
</feature>
<dbReference type="AlphaFoldDB" id="A0A917BBH7"/>
<accession>A0A917BBH7</accession>
<name>A0A917BBH7_9ACTN</name>
<keyword evidence="1" id="KW-0812">Transmembrane</keyword>